<accession>A0ABX5BZ27</accession>
<name>A0ABX5BZ27_9FIRM</name>
<evidence type="ECO:0000313" key="1">
    <source>
        <dbReference type="EMBL" id="PQL12095.1"/>
    </source>
</evidence>
<organism evidence="1 2">
    <name type="scientific">Veillonella rogosae JCM 15642</name>
    <dbReference type="NCBI Taxonomy" id="1298595"/>
    <lineage>
        <taxon>Bacteria</taxon>
        <taxon>Bacillati</taxon>
        <taxon>Bacillota</taxon>
        <taxon>Negativicutes</taxon>
        <taxon>Veillonellales</taxon>
        <taxon>Veillonellaceae</taxon>
        <taxon>Veillonella</taxon>
    </lineage>
</organism>
<dbReference type="Proteomes" id="UP000238774">
    <property type="component" value="Unassembled WGS sequence"/>
</dbReference>
<dbReference type="EMBL" id="PPCX01000010">
    <property type="protein sequence ID" value="PQL12095.1"/>
    <property type="molecule type" value="Genomic_DNA"/>
</dbReference>
<sequence length="99" mass="11449">MNENKELIKKQLVYAVQEHRLIGNNLPPSQLRFVFDGIIKDLLPDFTIIYTSIIENPDEMQELYAAYIKVKDKDGVIYKAGMSHNLNYGVYVTIEEVNN</sequence>
<proteinExistence type="predicted"/>
<dbReference type="RefSeq" id="WP_054747129.1">
    <property type="nucleotide sequence ID" value="NZ_BBDV01000002.1"/>
</dbReference>
<reference evidence="1 2" key="1">
    <citation type="submission" date="2018-01" db="EMBL/GenBank/DDBJ databases">
        <title>Draft genome sequences of clinical isolates and type strains of oral Veillonella including Veillonella infantum sp., nov.</title>
        <authorList>
            <person name="Mashima I."/>
            <person name="Liao Y.-C."/>
            <person name="Sabharwal A."/>
            <person name="Haase E.M."/>
            <person name="Nakazawa F."/>
            <person name="Scannapieco F.A."/>
        </authorList>
    </citation>
    <scope>NUCLEOTIDE SEQUENCE [LARGE SCALE GENOMIC DNA]</scope>
    <source>
        <strain evidence="1 2">JCM 15642</strain>
    </source>
</reference>
<gene>
    <name evidence="1" type="ORF">VRHSUH09_06665</name>
</gene>
<keyword evidence="2" id="KW-1185">Reference proteome</keyword>
<comment type="caution">
    <text evidence="1">The sequence shown here is derived from an EMBL/GenBank/DDBJ whole genome shotgun (WGS) entry which is preliminary data.</text>
</comment>
<protein>
    <submittedName>
        <fullName evidence="1">Uncharacterized protein</fullName>
    </submittedName>
</protein>
<evidence type="ECO:0000313" key="2">
    <source>
        <dbReference type="Proteomes" id="UP000238774"/>
    </source>
</evidence>